<dbReference type="RefSeq" id="WP_085881172.1">
    <property type="nucleotide sequence ID" value="NZ_FWFZ01000061.1"/>
</dbReference>
<proteinExistence type="predicted"/>
<organism evidence="2 3">
    <name type="scientific">Roseisalinus antarcticus</name>
    <dbReference type="NCBI Taxonomy" id="254357"/>
    <lineage>
        <taxon>Bacteria</taxon>
        <taxon>Pseudomonadati</taxon>
        <taxon>Pseudomonadota</taxon>
        <taxon>Alphaproteobacteria</taxon>
        <taxon>Rhodobacterales</taxon>
        <taxon>Roseobacteraceae</taxon>
        <taxon>Roseisalinus</taxon>
    </lineage>
</organism>
<evidence type="ECO:0000256" key="1">
    <source>
        <dbReference type="SAM" id="SignalP"/>
    </source>
</evidence>
<reference evidence="2 3" key="1">
    <citation type="submission" date="2017-03" db="EMBL/GenBank/DDBJ databases">
        <authorList>
            <person name="Afonso C.L."/>
            <person name="Miller P.J."/>
            <person name="Scott M.A."/>
            <person name="Spackman E."/>
            <person name="Goraichik I."/>
            <person name="Dimitrov K.M."/>
            <person name="Suarez D.L."/>
            <person name="Swayne D.E."/>
        </authorList>
    </citation>
    <scope>NUCLEOTIDE SEQUENCE [LARGE SCALE GENOMIC DNA]</scope>
    <source>
        <strain evidence="2 3">CECT 7023</strain>
    </source>
</reference>
<dbReference type="EMBL" id="FWFZ01000061">
    <property type="protein sequence ID" value="SLN77758.1"/>
    <property type="molecule type" value="Genomic_DNA"/>
</dbReference>
<dbReference type="PROSITE" id="PS51257">
    <property type="entry name" value="PROKAR_LIPOPROTEIN"/>
    <property type="match status" value="1"/>
</dbReference>
<protein>
    <recommendedName>
        <fullName evidence="4">Secreted protein</fullName>
    </recommendedName>
</protein>
<keyword evidence="1" id="KW-0732">Signal</keyword>
<feature type="signal peptide" evidence="1">
    <location>
        <begin position="1"/>
        <end position="23"/>
    </location>
</feature>
<accession>A0A1Y5U5U1</accession>
<feature type="chain" id="PRO_5012893162" description="Secreted protein" evidence="1">
    <location>
        <begin position="24"/>
        <end position="107"/>
    </location>
</feature>
<evidence type="ECO:0000313" key="3">
    <source>
        <dbReference type="Proteomes" id="UP000193900"/>
    </source>
</evidence>
<keyword evidence="3" id="KW-1185">Reference proteome</keyword>
<dbReference type="AlphaFoldDB" id="A0A1Y5U5U1"/>
<evidence type="ECO:0008006" key="4">
    <source>
        <dbReference type="Google" id="ProtNLM"/>
    </source>
</evidence>
<gene>
    <name evidence="2" type="ORF">ROA7023_04502</name>
</gene>
<sequence>MKRVFSVLICLPGVVLLAGPAAAACVENGTSDTLYFTIESRTGDARTGAALDPGAELCMPETPSAIFTAFASETSVEGCPRLSGPNGRDRLMHFLPTDSCRWASHGE</sequence>
<name>A0A1Y5U5U1_9RHOB</name>
<evidence type="ECO:0000313" key="2">
    <source>
        <dbReference type="EMBL" id="SLN77758.1"/>
    </source>
</evidence>
<dbReference type="Proteomes" id="UP000193900">
    <property type="component" value="Unassembled WGS sequence"/>
</dbReference>